<evidence type="ECO:0000313" key="2">
    <source>
        <dbReference type="Proteomes" id="UP000295382"/>
    </source>
</evidence>
<dbReference type="Proteomes" id="UP000295382">
    <property type="component" value="Unassembled WGS sequence"/>
</dbReference>
<evidence type="ECO:0000313" key="1">
    <source>
        <dbReference type="EMBL" id="TCS35829.1"/>
    </source>
</evidence>
<dbReference type="RefSeq" id="WP_132259505.1">
    <property type="nucleotide sequence ID" value="NZ_SLZQ01000009.1"/>
</dbReference>
<dbReference type="AlphaFoldDB" id="A0A4R3HWQ6"/>
<keyword evidence="2" id="KW-1185">Reference proteome</keyword>
<gene>
    <name evidence="1" type="ORF">EDC30_109128</name>
</gene>
<dbReference type="Pfam" id="PF10800">
    <property type="entry name" value="DUF2528"/>
    <property type="match status" value="1"/>
</dbReference>
<dbReference type="EMBL" id="SLZQ01000009">
    <property type="protein sequence ID" value="TCS35829.1"/>
    <property type="molecule type" value="Genomic_DNA"/>
</dbReference>
<organism evidence="1 2">
    <name type="scientific">Paucimonas lemoignei</name>
    <name type="common">Pseudomonas lemoignei</name>
    <dbReference type="NCBI Taxonomy" id="29443"/>
    <lineage>
        <taxon>Bacteria</taxon>
        <taxon>Pseudomonadati</taxon>
        <taxon>Pseudomonadota</taxon>
        <taxon>Betaproteobacteria</taxon>
        <taxon>Burkholderiales</taxon>
        <taxon>Burkholderiaceae</taxon>
        <taxon>Paucimonas</taxon>
    </lineage>
</organism>
<protein>
    <submittedName>
        <fullName evidence="1">Uncharacterized protein DUF2528</fullName>
    </submittedName>
</protein>
<comment type="caution">
    <text evidence="1">The sequence shown here is derived from an EMBL/GenBank/DDBJ whole genome shotgun (WGS) entry which is preliminary data.</text>
</comment>
<accession>A0A4R3HWQ6</accession>
<name>A0A4R3HWQ6_PAULE</name>
<dbReference type="InterPro" id="IPR024252">
    <property type="entry name" value="DUF2528"/>
</dbReference>
<reference evidence="1 2" key="1">
    <citation type="submission" date="2019-03" db="EMBL/GenBank/DDBJ databases">
        <title>Genomic Encyclopedia of Type Strains, Phase IV (KMG-IV): sequencing the most valuable type-strain genomes for metagenomic binning, comparative biology and taxonomic classification.</title>
        <authorList>
            <person name="Goeker M."/>
        </authorList>
    </citation>
    <scope>NUCLEOTIDE SEQUENCE [LARGE SCALE GENOMIC DNA]</scope>
    <source>
        <strain evidence="1 2">DSM 7445</strain>
    </source>
</reference>
<proteinExistence type="predicted"/>
<dbReference type="OrthoDB" id="6691880at2"/>
<sequence length="125" mass="13693">MANWSQYIMTYDDTGHQVEVAVSDAPETLAVMGEINSFWSGDKDRLAAANGDLTVAVLKMLCTRLLAATFSEINPFDDFVKGKVEGWPPLDGSYGIKLLHTDHFSLDGDVSISFGPYYVGLETPQ</sequence>